<dbReference type="EMBL" id="SMFR01000001">
    <property type="protein sequence ID" value="TCJ99830.1"/>
    <property type="molecule type" value="Genomic_DNA"/>
</dbReference>
<dbReference type="Pfam" id="PF13560">
    <property type="entry name" value="HTH_31"/>
    <property type="match status" value="1"/>
</dbReference>
<keyword evidence="3" id="KW-1185">Reference proteome</keyword>
<protein>
    <submittedName>
        <fullName evidence="2">Helix-turn-helix protein</fullName>
    </submittedName>
</protein>
<dbReference type="Gene3D" id="3.30.450.180">
    <property type="match status" value="1"/>
</dbReference>
<dbReference type="GO" id="GO:0003677">
    <property type="term" value="F:DNA binding"/>
    <property type="evidence" value="ECO:0007669"/>
    <property type="project" value="InterPro"/>
</dbReference>
<dbReference type="PANTHER" id="PTHR35010">
    <property type="entry name" value="BLL4672 PROTEIN-RELATED"/>
    <property type="match status" value="1"/>
</dbReference>
<sequence length="277" mass="31114">MSFAKLITHGQARRLSQFVPPLSKEVYRVENPHPPIARYLRERRESAGLTRAALSTVAGISPGLIQKIEQGTRTPTLEALTALFDALEVPDLFRDHLVALSLSDRYDSSAPEPTFEVPAVDRVLLDAIAHPASLQDYSTFDILAANAAWIRFFPGLVPGTTLLEWMLLDPRARTAMIDWHLQVHLIVYGFRVMSPGVVPQKRIDELIAACSRAPEWDEFWTTEPIAPTHLDLPVQRIREPDTGTVLTMVMHALEPMIPRRDWALVAFCPVPEQSQSR</sequence>
<evidence type="ECO:0000313" key="2">
    <source>
        <dbReference type="EMBL" id="TCJ99830.1"/>
    </source>
</evidence>
<dbReference type="SUPFAM" id="SSF47413">
    <property type="entry name" value="lambda repressor-like DNA-binding domains"/>
    <property type="match status" value="1"/>
</dbReference>
<gene>
    <name evidence="2" type="ORF">DFR71_0814</name>
</gene>
<dbReference type="PROSITE" id="PS50943">
    <property type="entry name" value="HTH_CROC1"/>
    <property type="match status" value="1"/>
</dbReference>
<dbReference type="InterPro" id="IPR001387">
    <property type="entry name" value="Cro/C1-type_HTH"/>
</dbReference>
<accession>A0A4R1FZX4</accession>
<dbReference type="InterPro" id="IPR041413">
    <property type="entry name" value="MLTR_LBD"/>
</dbReference>
<organism evidence="2 3">
    <name type="scientific">Nocardia alba</name>
    <dbReference type="NCBI Taxonomy" id="225051"/>
    <lineage>
        <taxon>Bacteria</taxon>
        <taxon>Bacillati</taxon>
        <taxon>Actinomycetota</taxon>
        <taxon>Actinomycetes</taxon>
        <taxon>Mycobacteriales</taxon>
        <taxon>Nocardiaceae</taxon>
        <taxon>Nocardia</taxon>
    </lineage>
</organism>
<dbReference type="CDD" id="cd00093">
    <property type="entry name" value="HTH_XRE"/>
    <property type="match status" value="1"/>
</dbReference>
<comment type="caution">
    <text evidence="2">The sequence shown here is derived from an EMBL/GenBank/DDBJ whole genome shotgun (WGS) entry which is preliminary data.</text>
</comment>
<name>A0A4R1FZX4_9NOCA</name>
<feature type="domain" description="HTH cro/C1-type" evidence="1">
    <location>
        <begin position="40"/>
        <end position="93"/>
    </location>
</feature>
<dbReference type="InterPro" id="IPR010982">
    <property type="entry name" value="Lambda_DNA-bd_dom_sf"/>
</dbReference>
<dbReference type="STRING" id="1210063.GCA_001612665_03312"/>
<dbReference type="Proteomes" id="UP000294856">
    <property type="component" value="Unassembled WGS sequence"/>
</dbReference>
<dbReference type="AlphaFoldDB" id="A0A4R1FZX4"/>
<evidence type="ECO:0000259" key="1">
    <source>
        <dbReference type="PROSITE" id="PS50943"/>
    </source>
</evidence>
<reference evidence="2 3" key="1">
    <citation type="submission" date="2019-03" db="EMBL/GenBank/DDBJ databases">
        <title>Genomic Encyclopedia of Type Strains, Phase IV (KMG-IV): sequencing the most valuable type-strain genomes for metagenomic binning, comparative biology and taxonomic classification.</title>
        <authorList>
            <person name="Goeker M."/>
        </authorList>
    </citation>
    <scope>NUCLEOTIDE SEQUENCE [LARGE SCALE GENOMIC DNA]</scope>
    <source>
        <strain evidence="2 3">DSM 44684</strain>
    </source>
</reference>
<dbReference type="SMART" id="SM00530">
    <property type="entry name" value="HTH_XRE"/>
    <property type="match status" value="1"/>
</dbReference>
<dbReference type="PANTHER" id="PTHR35010:SF2">
    <property type="entry name" value="BLL4672 PROTEIN"/>
    <property type="match status" value="1"/>
</dbReference>
<evidence type="ECO:0000313" key="3">
    <source>
        <dbReference type="Proteomes" id="UP000294856"/>
    </source>
</evidence>
<dbReference type="Gene3D" id="1.10.260.40">
    <property type="entry name" value="lambda repressor-like DNA-binding domains"/>
    <property type="match status" value="1"/>
</dbReference>
<dbReference type="Pfam" id="PF17765">
    <property type="entry name" value="MLTR_LBD"/>
    <property type="match status" value="1"/>
</dbReference>
<proteinExistence type="predicted"/>